<feature type="transmembrane region" description="Helical" evidence="5">
    <location>
        <begin position="228"/>
        <end position="244"/>
    </location>
</feature>
<feature type="transmembrane region" description="Helical" evidence="5">
    <location>
        <begin position="328"/>
        <end position="346"/>
    </location>
</feature>
<dbReference type="GO" id="GO:0005886">
    <property type="term" value="C:plasma membrane"/>
    <property type="evidence" value="ECO:0007669"/>
    <property type="project" value="UniProtKB-ARBA"/>
</dbReference>
<evidence type="ECO:0000256" key="2">
    <source>
        <dbReference type="ARBA" id="ARBA00022692"/>
    </source>
</evidence>
<organism evidence="6">
    <name type="scientific">uncultured Thermomicrobiales bacterium</name>
    <dbReference type="NCBI Taxonomy" id="1645740"/>
    <lineage>
        <taxon>Bacteria</taxon>
        <taxon>Pseudomonadati</taxon>
        <taxon>Thermomicrobiota</taxon>
        <taxon>Thermomicrobia</taxon>
        <taxon>Thermomicrobiales</taxon>
        <taxon>environmental samples</taxon>
    </lineage>
</organism>
<feature type="transmembrane region" description="Helical" evidence="5">
    <location>
        <begin position="93"/>
        <end position="122"/>
    </location>
</feature>
<feature type="transmembrane region" description="Helical" evidence="5">
    <location>
        <begin position="61"/>
        <end position="81"/>
    </location>
</feature>
<evidence type="ECO:0000256" key="5">
    <source>
        <dbReference type="SAM" id="Phobius"/>
    </source>
</evidence>
<dbReference type="InterPro" id="IPR003339">
    <property type="entry name" value="ABC/ECF_trnsptr_transmembrane"/>
</dbReference>
<proteinExistence type="predicted"/>
<keyword evidence="2 5" id="KW-0812">Transmembrane</keyword>
<evidence type="ECO:0000256" key="4">
    <source>
        <dbReference type="ARBA" id="ARBA00023136"/>
    </source>
</evidence>
<dbReference type="PANTHER" id="PTHR33514">
    <property type="entry name" value="PROTEIN ABCI12, CHLOROPLASTIC"/>
    <property type="match status" value="1"/>
</dbReference>
<dbReference type="Pfam" id="PF02361">
    <property type="entry name" value="CbiQ"/>
    <property type="match status" value="1"/>
</dbReference>
<dbReference type="EMBL" id="CADCWE010000234">
    <property type="protein sequence ID" value="CAA9559197.1"/>
    <property type="molecule type" value="Genomic_DNA"/>
</dbReference>
<feature type="transmembrane region" description="Helical" evidence="5">
    <location>
        <begin position="290"/>
        <end position="308"/>
    </location>
</feature>
<feature type="transmembrane region" description="Helical" evidence="5">
    <location>
        <begin position="250"/>
        <end position="269"/>
    </location>
</feature>
<gene>
    <name evidence="6" type="ORF">AVDCRST_MAG73-3534</name>
</gene>
<reference evidence="6" key="1">
    <citation type="submission" date="2020-02" db="EMBL/GenBank/DDBJ databases">
        <authorList>
            <person name="Meier V. D."/>
        </authorList>
    </citation>
    <scope>NUCLEOTIDE SEQUENCE</scope>
    <source>
        <strain evidence="6">AVDCRST_MAG73</strain>
    </source>
</reference>
<evidence type="ECO:0000256" key="3">
    <source>
        <dbReference type="ARBA" id="ARBA00022989"/>
    </source>
</evidence>
<evidence type="ECO:0000313" key="6">
    <source>
        <dbReference type="EMBL" id="CAA9559197.1"/>
    </source>
</evidence>
<accession>A0A6J4USH8</accession>
<dbReference type="AlphaFoldDB" id="A0A6J4USH8"/>
<protein>
    <recommendedName>
        <fullName evidence="7">Energy-coupling factor transporter transmembrane protein EcfT</fullName>
    </recommendedName>
</protein>
<dbReference type="PANTHER" id="PTHR33514:SF15">
    <property type="entry name" value="COBALT TRANSPORT PROTEIN"/>
    <property type="match status" value="1"/>
</dbReference>
<evidence type="ECO:0008006" key="7">
    <source>
        <dbReference type="Google" id="ProtNLM"/>
    </source>
</evidence>
<comment type="subcellular location">
    <subcellularLocation>
        <location evidence="1">Membrane</location>
        <topology evidence="1">Multi-pass membrane protein</topology>
    </subcellularLocation>
</comment>
<keyword evidence="3 5" id="KW-1133">Transmembrane helix</keyword>
<feature type="transmembrane region" description="Helical" evidence="5">
    <location>
        <begin position="142"/>
        <end position="163"/>
    </location>
</feature>
<name>A0A6J4USH8_9BACT</name>
<sequence>MSDARSSLDPRAWLLWGMAASLVPLLGRNPFALTATLLAVVAVRAAWVPAAAGVVSGAGLVRLAMLFAAVGVVFNALTVHVGDRELARLPDRWPIVGGALTLNAVAYGVLSGVALVILVLVGTTLSVVLDLASLLRLVPARLAPVAVAGSVAVAFAPQTATALREIREAQAARGHRPRGARDLVPLLVPLLTGGLERAVTTAEALEARGFGATLGAGPAARWRWRGPVAAFGLAATVSGVFAAITGQATAGLLAIGGGVGLVGVAARDRRGRAAFRRTRYREAQWSKRDTALALASVATALALLRVRATDPGAVAWEPYPALTVPQTSLPLLAGLLLLLAPVLLAPPAGSDR</sequence>
<keyword evidence="4 5" id="KW-0472">Membrane</keyword>
<evidence type="ECO:0000256" key="1">
    <source>
        <dbReference type="ARBA" id="ARBA00004141"/>
    </source>
</evidence>